<name>A0ABU5IDG8_9BURK</name>
<sequence>MKSDHHRRRPRRARLAALALAAAAAAVAIPAALAADSMSGLGASFRPAAGADARPDAGAARGDALPGLRVVLLRGGRQAAAIDGRMVHVGDSVNGLRVTRIDAQGVTLSGEDGASERLLVNPSVLKNTRAAAGARGSNGGERP</sequence>
<organism evidence="2 3">
    <name type="scientific">Azohydromonas lata</name>
    <dbReference type="NCBI Taxonomy" id="45677"/>
    <lineage>
        <taxon>Bacteria</taxon>
        <taxon>Pseudomonadati</taxon>
        <taxon>Pseudomonadota</taxon>
        <taxon>Betaproteobacteria</taxon>
        <taxon>Burkholderiales</taxon>
        <taxon>Sphaerotilaceae</taxon>
        <taxon>Azohydromonas</taxon>
    </lineage>
</organism>
<feature type="chain" id="PRO_5046905451" description="MSHA biogenesis protein MshK" evidence="1">
    <location>
        <begin position="35"/>
        <end position="143"/>
    </location>
</feature>
<evidence type="ECO:0000256" key="1">
    <source>
        <dbReference type="SAM" id="SignalP"/>
    </source>
</evidence>
<dbReference type="RefSeq" id="WP_322465455.1">
    <property type="nucleotide sequence ID" value="NZ_JAXOJX010000013.1"/>
</dbReference>
<evidence type="ECO:0000313" key="2">
    <source>
        <dbReference type="EMBL" id="MDZ5457028.1"/>
    </source>
</evidence>
<evidence type="ECO:0008006" key="4">
    <source>
        <dbReference type="Google" id="ProtNLM"/>
    </source>
</evidence>
<proteinExistence type="predicted"/>
<protein>
    <recommendedName>
        <fullName evidence="4">MSHA biogenesis protein MshK</fullName>
    </recommendedName>
</protein>
<dbReference type="Proteomes" id="UP001293718">
    <property type="component" value="Unassembled WGS sequence"/>
</dbReference>
<keyword evidence="3" id="KW-1185">Reference proteome</keyword>
<gene>
    <name evidence="2" type="ORF">SM757_10650</name>
</gene>
<keyword evidence="1" id="KW-0732">Signal</keyword>
<accession>A0ABU5IDG8</accession>
<dbReference type="EMBL" id="JAXOJX010000013">
    <property type="protein sequence ID" value="MDZ5457028.1"/>
    <property type="molecule type" value="Genomic_DNA"/>
</dbReference>
<evidence type="ECO:0000313" key="3">
    <source>
        <dbReference type="Proteomes" id="UP001293718"/>
    </source>
</evidence>
<feature type="signal peptide" evidence="1">
    <location>
        <begin position="1"/>
        <end position="34"/>
    </location>
</feature>
<dbReference type="InterPro" id="IPR006311">
    <property type="entry name" value="TAT_signal"/>
</dbReference>
<reference evidence="2 3" key="1">
    <citation type="submission" date="2023-11" db="EMBL/GenBank/DDBJ databases">
        <title>Draft genome of Azohydromonas lata strain H1 (DSM1123), a polyhydroxyalkanoate producer.</title>
        <authorList>
            <person name="Traversa D."/>
            <person name="D'Addabbo P."/>
            <person name="Pazzani C."/>
            <person name="Manzari C."/>
            <person name="Chiara M."/>
            <person name="Scrascia M."/>
        </authorList>
    </citation>
    <scope>NUCLEOTIDE SEQUENCE [LARGE SCALE GENOMIC DNA]</scope>
    <source>
        <strain evidence="2 3">H1</strain>
    </source>
</reference>
<comment type="caution">
    <text evidence="2">The sequence shown here is derived from an EMBL/GenBank/DDBJ whole genome shotgun (WGS) entry which is preliminary data.</text>
</comment>
<dbReference type="PROSITE" id="PS51318">
    <property type="entry name" value="TAT"/>
    <property type="match status" value="1"/>
</dbReference>